<protein>
    <submittedName>
        <fullName evidence="10">AzlC family ABC transporter permease</fullName>
    </submittedName>
</protein>
<feature type="transmembrane region" description="Helical" evidence="9">
    <location>
        <begin position="187"/>
        <end position="220"/>
    </location>
</feature>
<feature type="region of interest" description="Disordered" evidence="8">
    <location>
        <begin position="222"/>
        <end position="275"/>
    </location>
</feature>
<feature type="transmembrane region" description="Helical" evidence="9">
    <location>
        <begin position="160"/>
        <end position="178"/>
    </location>
</feature>
<dbReference type="RefSeq" id="WP_196149408.1">
    <property type="nucleotide sequence ID" value="NZ_JADMLG010000004.1"/>
</dbReference>
<keyword evidence="4" id="KW-1003">Cell membrane</keyword>
<keyword evidence="6 9" id="KW-1133">Transmembrane helix</keyword>
<feature type="compositionally biased region" description="Low complexity" evidence="8">
    <location>
        <begin position="235"/>
        <end position="249"/>
    </location>
</feature>
<keyword evidence="3" id="KW-0813">Transport</keyword>
<comment type="caution">
    <text evidence="10">The sequence shown here is derived from an EMBL/GenBank/DDBJ whole genome shotgun (WGS) entry which is preliminary data.</text>
</comment>
<evidence type="ECO:0000256" key="2">
    <source>
        <dbReference type="ARBA" id="ARBA00010735"/>
    </source>
</evidence>
<dbReference type="EMBL" id="JADMLG010000004">
    <property type="protein sequence ID" value="MBH0777086.1"/>
    <property type="molecule type" value="Genomic_DNA"/>
</dbReference>
<evidence type="ECO:0000256" key="9">
    <source>
        <dbReference type="SAM" id="Phobius"/>
    </source>
</evidence>
<dbReference type="PANTHER" id="PTHR34979">
    <property type="entry name" value="INNER MEMBRANE PROTEIN YGAZ"/>
    <property type="match status" value="1"/>
</dbReference>
<evidence type="ECO:0000256" key="5">
    <source>
        <dbReference type="ARBA" id="ARBA00022692"/>
    </source>
</evidence>
<evidence type="ECO:0000256" key="7">
    <source>
        <dbReference type="ARBA" id="ARBA00023136"/>
    </source>
</evidence>
<dbReference type="Pfam" id="PF03591">
    <property type="entry name" value="AzlC"/>
    <property type="match status" value="1"/>
</dbReference>
<organism evidence="10 11">
    <name type="scientific">Nocardia bovistercoris</name>
    <dbReference type="NCBI Taxonomy" id="2785916"/>
    <lineage>
        <taxon>Bacteria</taxon>
        <taxon>Bacillati</taxon>
        <taxon>Actinomycetota</taxon>
        <taxon>Actinomycetes</taxon>
        <taxon>Mycobacteriales</taxon>
        <taxon>Nocardiaceae</taxon>
        <taxon>Nocardia</taxon>
    </lineage>
</organism>
<reference evidence="10" key="1">
    <citation type="submission" date="2020-11" db="EMBL/GenBank/DDBJ databases">
        <title>Nocardia NEAU-351.nov., a novel actinomycete isolated from the cow dung.</title>
        <authorList>
            <person name="Zhang X."/>
        </authorList>
    </citation>
    <scope>NUCLEOTIDE SEQUENCE</scope>
    <source>
        <strain evidence="10">NEAU-351</strain>
    </source>
</reference>
<gene>
    <name evidence="10" type="ORF">IT779_12410</name>
</gene>
<evidence type="ECO:0000256" key="8">
    <source>
        <dbReference type="SAM" id="MobiDB-lite"/>
    </source>
</evidence>
<evidence type="ECO:0000256" key="3">
    <source>
        <dbReference type="ARBA" id="ARBA00022448"/>
    </source>
</evidence>
<feature type="transmembrane region" description="Helical" evidence="9">
    <location>
        <begin position="127"/>
        <end position="154"/>
    </location>
</feature>
<dbReference type="InterPro" id="IPR011606">
    <property type="entry name" value="Brnchd-chn_aa_trnsp_permease"/>
</dbReference>
<keyword evidence="11" id="KW-1185">Reference proteome</keyword>
<evidence type="ECO:0000313" key="11">
    <source>
        <dbReference type="Proteomes" id="UP000655751"/>
    </source>
</evidence>
<comment type="similarity">
    <text evidence="2">Belongs to the AzlC family.</text>
</comment>
<evidence type="ECO:0000313" key="10">
    <source>
        <dbReference type="EMBL" id="MBH0777086.1"/>
    </source>
</evidence>
<comment type="subcellular location">
    <subcellularLocation>
        <location evidence="1">Cell membrane</location>
        <topology evidence="1">Multi-pass membrane protein</topology>
    </subcellularLocation>
</comment>
<accession>A0A931I9X8</accession>
<evidence type="ECO:0000256" key="4">
    <source>
        <dbReference type="ARBA" id="ARBA00022475"/>
    </source>
</evidence>
<evidence type="ECO:0000256" key="6">
    <source>
        <dbReference type="ARBA" id="ARBA00022989"/>
    </source>
</evidence>
<dbReference type="AlphaFoldDB" id="A0A931I9X8"/>
<dbReference type="PANTHER" id="PTHR34979:SF1">
    <property type="entry name" value="INNER MEMBRANE PROTEIN YGAZ"/>
    <property type="match status" value="1"/>
</dbReference>
<dbReference type="GO" id="GO:0005886">
    <property type="term" value="C:plasma membrane"/>
    <property type="evidence" value="ECO:0007669"/>
    <property type="project" value="UniProtKB-SubCell"/>
</dbReference>
<name>A0A931I9X8_9NOCA</name>
<dbReference type="GO" id="GO:1903785">
    <property type="term" value="P:L-valine transmembrane transport"/>
    <property type="evidence" value="ECO:0007669"/>
    <property type="project" value="TreeGrafter"/>
</dbReference>
<dbReference type="Proteomes" id="UP000655751">
    <property type="component" value="Unassembled WGS sequence"/>
</dbReference>
<keyword evidence="5 9" id="KW-0812">Transmembrane</keyword>
<feature type="transmembrane region" description="Helical" evidence="9">
    <location>
        <begin position="41"/>
        <end position="64"/>
    </location>
</feature>
<sequence>MRSIWRTLDRSTRAGIAAVLAAVTMIGISYGATAIGYGFPLWLPVALGVVVLAGGAEFLFLGILAAGGNPFAAVAAGLIVNARHLPYGLSLPAVTGSGPRRLLGTHVMNDESVAVALAQPDLARKRAAYWCCGIGVMVAWPLGATLGAILGSVIPDIDAFGLDAVFPAVLIALVVPALRERDTRGPVALGVAIALVGAPFLPVGLPVLCALAGLLVAARWPSSATRQNPREPSSRPESAAAQPSAPETPADSDAPAHRDPPLDPETPAGLDAAGLARTAPLGYADSRCGDHGAARCRASS</sequence>
<evidence type="ECO:0000256" key="1">
    <source>
        <dbReference type="ARBA" id="ARBA00004651"/>
    </source>
</evidence>
<proteinExistence type="inferred from homology"/>
<keyword evidence="7 9" id="KW-0472">Membrane</keyword>